<evidence type="ECO:0000313" key="1">
    <source>
        <dbReference type="EMBL" id="KAK9131243.1"/>
    </source>
</evidence>
<protein>
    <submittedName>
        <fullName evidence="1">Uncharacterized protein</fullName>
    </submittedName>
</protein>
<accession>A0AAP0P596</accession>
<dbReference type="EMBL" id="JBBNAE010000004">
    <property type="protein sequence ID" value="KAK9131243.1"/>
    <property type="molecule type" value="Genomic_DNA"/>
</dbReference>
<keyword evidence="2" id="KW-1185">Reference proteome</keyword>
<name>A0AAP0P596_9MAGN</name>
<organism evidence="1 2">
    <name type="scientific">Stephania japonica</name>
    <dbReference type="NCBI Taxonomy" id="461633"/>
    <lineage>
        <taxon>Eukaryota</taxon>
        <taxon>Viridiplantae</taxon>
        <taxon>Streptophyta</taxon>
        <taxon>Embryophyta</taxon>
        <taxon>Tracheophyta</taxon>
        <taxon>Spermatophyta</taxon>
        <taxon>Magnoliopsida</taxon>
        <taxon>Ranunculales</taxon>
        <taxon>Menispermaceae</taxon>
        <taxon>Menispermoideae</taxon>
        <taxon>Cissampelideae</taxon>
        <taxon>Stephania</taxon>
    </lineage>
</organism>
<sequence length="87" mass="10460">MNFEGHFLNEFFLSFRMPVMVITRQPVHNLMRFSVIINVSKENSGRMMENVFADLKNQERNHKIQTQSKDKALYLHHLPLQKSWRTK</sequence>
<comment type="caution">
    <text evidence="1">The sequence shown here is derived from an EMBL/GenBank/DDBJ whole genome shotgun (WGS) entry which is preliminary data.</text>
</comment>
<gene>
    <name evidence="1" type="ORF">Sjap_011730</name>
</gene>
<reference evidence="1 2" key="1">
    <citation type="submission" date="2024-01" db="EMBL/GenBank/DDBJ databases">
        <title>Genome assemblies of Stephania.</title>
        <authorList>
            <person name="Yang L."/>
        </authorList>
    </citation>
    <scope>NUCLEOTIDE SEQUENCE [LARGE SCALE GENOMIC DNA]</scope>
    <source>
        <strain evidence="1">QJT</strain>
        <tissue evidence="1">Leaf</tissue>
    </source>
</reference>
<evidence type="ECO:0000313" key="2">
    <source>
        <dbReference type="Proteomes" id="UP001417504"/>
    </source>
</evidence>
<proteinExistence type="predicted"/>
<dbReference type="Proteomes" id="UP001417504">
    <property type="component" value="Unassembled WGS sequence"/>
</dbReference>
<dbReference type="AlphaFoldDB" id="A0AAP0P596"/>